<keyword evidence="1" id="KW-1185">Reference proteome</keyword>
<dbReference type="WBParaSite" id="PgR012_g172_t06">
    <property type="protein sequence ID" value="PgR012_g172_t06"/>
    <property type="gene ID" value="PgR012_g172"/>
</dbReference>
<evidence type="ECO:0000313" key="2">
    <source>
        <dbReference type="WBParaSite" id="PgR012_g172_t06"/>
    </source>
</evidence>
<sequence length="73" mass="8156">MWSRNTLVGSARHKQLDSTLMRSRAVPAQHFSVAQSLSTNISNASQAATIASFITRCDKYVELADSDDVWKRE</sequence>
<protein>
    <submittedName>
        <fullName evidence="2">NR LBD domain-containing protein</fullName>
    </submittedName>
</protein>
<reference evidence="2" key="1">
    <citation type="submission" date="2022-11" db="UniProtKB">
        <authorList>
            <consortium name="WormBaseParasite"/>
        </authorList>
    </citation>
    <scope>IDENTIFICATION</scope>
</reference>
<accession>A0A915AQG5</accession>
<name>A0A915AQG5_PARUN</name>
<proteinExistence type="predicted"/>
<organism evidence="1 2">
    <name type="scientific">Parascaris univalens</name>
    <name type="common">Nematode worm</name>
    <dbReference type="NCBI Taxonomy" id="6257"/>
    <lineage>
        <taxon>Eukaryota</taxon>
        <taxon>Metazoa</taxon>
        <taxon>Ecdysozoa</taxon>
        <taxon>Nematoda</taxon>
        <taxon>Chromadorea</taxon>
        <taxon>Rhabditida</taxon>
        <taxon>Spirurina</taxon>
        <taxon>Ascaridomorpha</taxon>
        <taxon>Ascaridoidea</taxon>
        <taxon>Ascarididae</taxon>
        <taxon>Parascaris</taxon>
    </lineage>
</organism>
<evidence type="ECO:0000313" key="1">
    <source>
        <dbReference type="Proteomes" id="UP000887569"/>
    </source>
</evidence>
<dbReference type="AlphaFoldDB" id="A0A915AQG5"/>
<dbReference type="Proteomes" id="UP000887569">
    <property type="component" value="Unplaced"/>
</dbReference>